<evidence type="ECO:0000256" key="1">
    <source>
        <dbReference type="ARBA" id="ARBA00004571"/>
    </source>
</evidence>
<dbReference type="InterPro" id="IPR012910">
    <property type="entry name" value="Plug_dom"/>
</dbReference>
<dbReference type="Pfam" id="PF00593">
    <property type="entry name" value="TonB_dep_Rec_b-barrel"/>
    <property type="match status" value="1"/>
</dbReference>
<dbReference type="AlphaFoldDB" id="A0A3N5CWH9"/>
<dbReference type="SUPFAM" id="SSF56935">
    <property type="entry name" value="Porins"/>
    <property type="match status" value="1"/>
</dbReference>
<dbReference type="GO" id="GO:0015891">
    <property type="term" value="P:siderophore transport"/>
    <property type="evidence" value="ECO:0007669"/>
    <property type="project" value="InterPro"/>
</dbReference>
<feature type="chain" id="PRO_5018223164" evidence="16">
    <location>
        <begin position="20"/>
        <end position="698"/>
    </location>
</feature>
<keyword evidence="20" id="KW-1185">Reference proteome</keyword>
<keyword evidence="6 14" id="KW-0812">Transmembrane</keyword>
<dbReference type="PROSITE" id="PS52016">
    <property type="entry name" value="TONB_DEPENDENT_REC_3"/>
    <property type="match status" value="1"/>
</dbReference>
<evidence type="ECO:0000256" key="15">
    <source>
        <dbReference type="RuleBase" id="RU003357"/>
    </source>
</evidence>
<evidence type="ECO:0000256" key="3">
    <source>
        <dbReference type="ARBA" id="ARBA00022448"/>
    </source>
</evidence>
<dbReference type="FunFam" id="2.170.130.10:FF:000001">
    <property type="entry name" value="Catecholate siderophore TonB-dependent receptor"/>
    <property type="match status" value="1"/>
</dbReference>
<dbReference type="GO" id="GO:0015344">
    <property type="term" value="F:siderophore uptake transmembrane transporter activity"/>
    <property type="evidence" value="ECO:0007669"/>
    <property type="project" value="TreeGrafter"/>
</dbReference>
<evidence type="ECO:0000256" key="5">
    <source>
        <dbReference type="ARBA" id="ARBA00022496"/>
    </source>
</evidence>
<evidence type="ECO:0000256" key="8">
    <source>
        <dbReference type="ARBA" id="ARBA00023004"/>
    </source>
</evidence>
<keyword evidence="8" id="KW-0408">Iron</keyword>
<keyword evidence="10 15" id="KW-0798">TonB box</keyword>
<comment type="caution">
    <text evidence="19">The sequence shown here is derived from an EMBL/GenBank/DDBJ whole genome shotgun (WGS) entry which is preliminary data.</text>
</comment>
<organism evidence="19 20">
    <name type="scientific">Aurantiacibacter spongiae</name>
    <dbReference type="NCBI Taxonomy" id="2488860"/>
    <lineage>
        <taxon>Bacteria</taxon>
        <taxon>Pseudomonadati</taxon>
        <taxon>Pseudomonadota</taxon>
        <taxon>Alphaproteobacteria</taxon>
        <taxon>Sphingomonadales</taxon>
        <taxon>Erythrobacteraceae</taxon>
        <taxon>Aurantiacibacter</taxon>
    </lineage>
</organism>
<evidence type="ECO:0000256" key="7">
    <source>
        <dbReference type="ARBA" id="ARBA00022729"/>
    </source>
</evidence>
<comment type="subcellular location">
    <subcellularLocation>
        <location evidence="1 14">Cell outer membrane</location>
        <topology evidence="1 14">Multi-pass membrane protein</topology>
    </subcellularLocation>
</comment>
<feature type="domain" description="TonB-dependent receptor-like beta-barrel" evidence="17">
    <location>
        <begin position="234"/>
        <end position="667"/>
    </location>
</feature>
<dbReference type="PANTHER" id="PTHR32552">
    <property type="entry name" value="FERRICHROME IRON RECEPTOR-RELATED"/>
    <property type="match status" value="1"/>
</dbReference>
<evidence type="ECO:0000256" key="14">
    <source>
        <dbReference type="PROSITE-ProRule" id="PRU01360"/>
    </source>
</evidence>
<evidence type="ECO:0000256" key="11">
    <source>
        <dbReference type="ARBA" id="ARBA00023136"/>
    </source>
</evidence>
<dbReference type="CDD" id="cd01347">
    <property type="entry name" value="ligand_gated_channel"/>
    <property type="match status" value="1"/>
</dbReference>
<feature type="signal peptide" evidence="16">
    <location>
        <begin position="1"/>
        <end position="19"/>
    </location>
</feature>
<evidence type="ECO:0000313" key="19">
    <source>
        <dbReference type="EMBL" id="RPF71910.1"/>
    </source>
</evidence>
<evidence type="ECO:0000313" key="20">
    <source>
        <dbReference type="Proteomes" id="UP000275232"/>
    </source>
</evidence>
<keyword evidence="4 14" id="KW-1134">Transmembrane beta strand</keyword>
<keyword evidence="12 19" id="KW-0675">Receptor</keyword>
<evidence type="ECO:0000256" key="16">
    <source>
        <dbReference type="SAM" id="SignalP"/>
    </source>
</evidence>
<evidence type="ECO:0000256" key="9">
    <source>
        <dbReference type="ARBA" id="ARBA00023065"/>
    </source>
</evidence>
<evidence type="ECO:0000256" key="12">
    <source>
        <dbReference type="ARBA" id="ARBA00023170"/>
    </source>
</evidence>
<evidence type="ECO:0000259" key="17">
    <source>
        <dbReference type="Pfam" id="PF00593"/>
    </source>
</evidence>
<dbReference type="GO" id="GO:0009279">
    <property type="term" value="C:cell outer membrane"/>
    <property type="evidence" value="ECO:0007669"/>
    <property type="project" value="UniProtKB-SubCell"/>
</dbReference>
<dbReference type="OrthoDB" id="9760333at2"/>
<keyword evidence="9" id="KW-0406">Ion transport</keyword>
<dbReference type="Proteomes" id="UP000275232">
    <property type="component" value="Unassembled WGS sequence"/>
</dbReference>
<evidence type="ECO:0000256" key="13">
    <source>
        <dbReference type="ARBA" id="ARBA00023237"/>
    </source>
</evidence>
<evidence type="ECO:0000259" key="18">
    <source>
        <dbReference type="Pfam" id="PF07715"/>
    </source>
</evidence>
<evidence type="ECO:0000256" key="4">
    <source>
        <dbReference type="ARBA" id="ARBA00022452"/>
    </source>
</evidence>
<gene>
    <name evidence="19" type="ORF">EG799_09990</name>
</gene>
<dbReference type="InterPro" id="IPR000531">
    <property type="entry name" value="Beta-barrel_TonB"/>
</dbReference>
<dbReference type="Gene3D" id="2.170.130.10">
    <property type="entry name" value="TonB-dependent receptor, plug domain"/>
    <property type="match status" value="1"/>
</dbReference>
<feature type="domain" description="TonB-dependent receptor plug" evidence="18">
    <location>
        <begin position="65"/>
        <end position="161"/>
    </location>
</feature>
<evidence type="ECO:0000256" key="6">
    <source>
        <dbReference type="ARBA" id="ARBA00022692"/>
    </source>
</evidence>
<comment type="similarity">
    <text evidence="2 14 15">Belongs to the TonB-dependent receptor family.</text>
</comment>
<dbReference type="InterPro" id="IPR039426">
    <property type="entry name" value="TonB-dep_rcpt-like"/>
</dbReference>
<keyword evidence="11 14" id="KW-0472">Membrane</keyword>
<evidence type="ECO:0000256" key="10">
    <source>
        <dbReference type="ARBA" id="ARBA00023077"/>
    </source>
</evidence>
<dbReference type="InterPro" id="IPR037066">
    <property type="entry name" value="Plug_dom_sf"/>
</dbReference>
<reference evidence="19 20" key="1">
    <citation type="submission" date="2018-11" db="EMBL/GenBank/DDBJ databases">
        <title>Erythrobacter spongiae sp. nov., isolated from a marine sponge.</title>
        <authorList>
            <person name="Zhuang L."/>
            <person name="Luo L."/>
        </authorList>
    </citation>
    <scope>NUCLEOTIDE SEQUENCE [LARGE SCALE GENOMIC DNA]</scope>
    <source>
        <strain evidence="19 20">HN-E23</strain>
    </source>
</reference>
<protein>
    <submittedName>
        <fullName evidence="19">TonB-dependent siderophore receptor</fullName>
    </submittedName>
</protein>
<dbReference type="PANTHER" id="PTHR32552:SF68">
    <property type="entry name" value="FERRICHROME OUTER MEMBRANE TRANSPORTER_PHAGE RECEPTOR"/>
    <property type="match status" value="1"/>
</dbReference>
<accession>A0A3N5CWH9</accession>
<name>A0A3N5CWH9_9SPHN</name>
<dbReference type="Pfam" id="PF07715">
    <property type="entry name" value="Plug"/>
    <property type="match status" value="1"/>
</dbReference>
<sequence length="698" mass="75814">MTFSALPFRPLLLSGAALAAFPATALADDQQAPRDYAPGNIVVTGQLDGYQADDGSTATKTDTPLIDVPQAVTVLTRDQLEDQNAHQLGEALRYVPGVSLESGEGHRDAVFIRGQSTTADFYLDGIRDDAQYYRSLYNVERVEVLKGPNALIFGRGAGGGAINRVSKTASTRDAFVGLSASVGTFGDFALATDVNQPLGDNVAGRLNATYEEFDNDRDFYEGRFIGISPTVTARFGPDTTLTASYTYDDDRRVTDRGLPSLNGRPLTGYDDVFFGDPDYNDSFARVHIARTRIDHRFGDAVSANATLQYANYDKFYANITPTSGTTATTTRLAGYESGTQRENLIGQANLIAEFATAGIGHTVLIGAEFAEQSTDANRGQVVFDNGETSVTVPLEETIFVPAFTTVPQRASKSDLATQSVYVQDQVDFGILQLIAGLRYDRFDLETVDLTGGFAGDRVDEGWSPRLGMIVKPFETLSLYASYSESFLPQSGDQFSLIDELEETLDPEEFENYEIGVKWAPRTNLLLSAAAFRLERSNTRAADPLNPGFTILAGESRVEGFEVNLAGEVLPALQVNLSYTYLDGKITQDTERAPAGTRLQQLPESQIGAWARYDLTDRLGVGAGIVHQSEQFASLGSNVILPGYTRVDAAVYLEATDRLALQLNVENLLDEDYYPSAHGTNNIQPGEPVNASIGARLRF</sequence>
<keyword evidence="5" id="KW-0410">Iron transport</keyword>
<keyword evidence="7 16" id="KW-0732">Signal</keyword>
<evidence type="ECO:0000256" key="2">
    <source>
        <dbReference type="ARBA" id="ARBA00009810"/>
    </source>
</evidence>
<dbReference type="RefSeq" id="WP_123880801.1">
    <property type="nucleotide sequence ID" value="NZ_RPFZ01000001.1"/>
</dbReference>
<proteinExistence type="inferred from homology"/>
<dbReference type="NCBIfam" id="TIGR01783">
    <property type="entry name" value="TonB-siderophor"/>
    <property type="match status" value="1"/>
</dbReference>
<keyword evidence="13 14" id="KW-0998">Cell outer membrane</keyword>
<dbReference type="EMBL" id="RPFZ01000001">
    <property type="protein sequence ID" value="RPF71910.1"/>
    <property type="molecule type" value="Genomic_DNA"/>
</dbReference>
<dbReference type="Gene3D" id="2.40.170.20">
    <property type="entry name" value="TonB-dependent receptor, beta-barrel domain"/>
    <property type="match status" value="1"/>
</dbReference>
<dbReference type="GO" id="GO:0038023">
    <property type="term" value="F:signaling receptor activity"/>
    <property type="evidence" value="ECO:0007669"/>
    <property type="project" value="InterPro"/>
</dbReference>
<keyword evidence="3 14" id="KW-0813">Transport</keyword>
<dbReference type="InterPro" id="IPR010105">
    <property type="entry name" value="TonB_sidphr_rcpt"/>
</dbReference>
<dbReference type="InterPro" id="IPR036942">
    <property type="entry name" value="Beta-barrel_TonB_sf"/>
</dbReference>